<evidence type="ECO:0008006" key="4">
    <source>
        <dbReference type="Google" id="ProtNLM"/>
    </source>
</evidence>
<sequence length="68" mass="8026">MVRNPNQWNWIGKAKTPCPLAEPEDLEWSQASSNTEWNRMLKERLKERDRPHSERAKLLQAKAAARQQ</sequence>
<dbReference type="EMBL" id="CP110431">
    <property type="protein sequence ID" value="WAQ89812.1"/>
    <property type="molecule type" value="Genomic_DNA"/>
</dbReference>
<evidence type="ECO:0000313" key="3">
    <source>
        <dbReference type="Proteomes" id="UP001164743"/>
    </source>
</evidence>
<dbReference type="Proteomes" id="UP001164743">
    <property type="component" value="Chromosome 11A"/>
</dbReference>
<proteinExistence type="predicted"/>
<organism evidence="2 3">
    <name type="scientific">Puccinia triticina</name>
    <dbReference type="NCBI Taxonomy" id="208348"/>
    <lineage>
        <taxon>Eukaryota</taxon>
        <taxon>Fungi</taxon>
        <taxon>Dikarya</taxon>
        <taxon>Basidiomycota</taxon>
        <taxon>Pucciniomycotina</taxon>
        <taxon>Pucciniomycetes</taxon>
        <taxon>Pucciniales</taxon>
        <taxon>Pucciniaceae</taxon>
        <taxon>Puccinia</taxon>
    </lineage>
</organism>
<feature type="compositionally biased region" description="Basic and acidic residues" evidence="1">
    <location>
        <begin position="47"/>
        <end position="57"/>
    </location>
</feature>
<dbReference type="GeneID" id="77802314"/>
<name>A0ABY7CZF4_9BASI</name>
<evidence type="ECO:0000256" key="1">
    <source>
        <dbReference type="SAM" id="MobiDB-lite"/>
    </source>
</evidence>
<reference evidence="2" key="1">
    <citation type="submission" date="2022-10" db="EMBL/GenBank/DDBJ databases">
        <title>Puccinia triticina Genome sequencing and assembly.</title>
        <authorList>
            <person name="Li C."/>
        </authorList>
    </citation>
    <scope>NUCLEOTIDE SEQUENCE</scope>
    <source>
        <strain evidence="2">Pt15</strain>
    </source>
</reference>
<dbReference type="RefSeq" id="XP_053025367.1">
    <property type="nucleotide sequence ID" value="XM_053161419.1"/>
</dbReference>
<accession>A0ABY7CZF4</accession>
<gene>
    <name evidence="2" type="ORF">PtA15_11A503</name>
</gene>
<feature type="region of interest" description="Disordered" evidence="1">
    <location>
        <begin position="47"/>
        <end position="68"/>
    </location>
</feature>
<evidence type="ECO:0000313" key="2">
    <source>
        <dbReference type="EMBL" id="WAQ89812.1"/>
    </source>
</evidence>
<feature type="compositionally biased region" description="Low complexity" evidence="1">
    <location>
        <begin position="58"/>
        <end position="68"/>
    </location>
</feature>
<keyword evidence="3" id="KW-1185">Reference proteome</keyword>
<protein>
    <recommendedName>
        <fullName evidence="4">CBF1-interacting co-repressor CIR N-terminal domain-containing protein</fullName>
    </recommendedName>
</protein>